<reference evidence="4" key="1">
    <citation type="journal article" date="2019" name="Int. J. Syst. Evol. Microbiol.">
        <title>The Global Catalogue of Microorganisms (GCM) 10K type strain sequencing project: providing services to taxonomists for standard genome sequencing and annotation.</title>
        <authorList>
            <consortium name="The Broad Institute Genomics Platform"/>
            <consortium name="The Broad Institute Genome Sequencing Center for Infectious Disease"/>
            <person name="Wu L."/>
            <person name="Ma J."/>
        </authorList>
    </citation>
    <scope>NUCLEOTIDE SEQUENCE [LARGE SCALE GENOMIC DNA]</scope>
    <source>
        <strain evidence="4">ICMP 19430</strain>
    </source>
</reference>
<proteinExistence type="predicted"/>
<dbReference type="RefSeq" id="WP_247595097.1">
    <property type="nucleotide sequence ID" value="NZ_JBHTCK010000012.1"/>
</dbReference>
<evidence type="ECO:0000313" key="4">
    <source>
        <dbReference type="Proteomes" id="UP001596509"/>
    </source>
</evidence>
<evidence type="ECO:0000259" key="2">
    <source>
        <dbReference type="PROSITE" id="PS50075"/>
    </source>
</evidence>
<feature type="compositionally biased region" description="Low complexity" evidence="1">
    <location>
        <begin position="1"/>
        <end position="24"/>
    </location>
</feature>
<dbReference type="EMBL" id="JBHTCK010000012">
    <property type="protein sequence ID" value="MFC7355530.1"/>
    <property type="molecule type" value="Genomic_DNA"/>
</dbReference>
<dbReference type="SUPFAM" id="SSF47336">
    <property type="entry name" value="ACP-like"/>
    <property type="match status" value="1"/>
</dbReference>
<dbReference type="InterPro" id="IPR036736">
    <property type="entry name" value="ACP-like_sf"/>
</dbReference>
<sequence>MSTASTTSPASTTAGTATTAGTGADDPIRDYIVQEFLGGEDAADLTDDFDLIESTVVNSLGLVRLISWISETYGIPVDDIPLEPAAYRTLADIRDFVGKAAPATV</sequence>
<protein>
    <submittedName>
        <fullName evidence="3">Acyl carrier protein</fullName>
    </submittedName>
</protein>
<organism evidence="3 4">
    <name type="scientific">Streptomyces caviscabies</name>
    <dbReference type="NCBI Taxonomy" id="90079"/>
    <lineage>
        <taxon>Bacteria</taxon>
        <taxon>Bacillati</taxon>
        <taxon>Actinomycetota</taxon>
        <taxon>Actinomycetes</taxon>
        <taxon>Kitasatosporales</taxon>
        <taxon>Streptomycetaceae</taxon>
        <taxon>Streptomyces</taxon>
    </lineage>
</organism>
<gene>
    <name evidence="3" type="ORF">ACFQW9_33280</name>
</gene>
<dbReference type="PROSITE" id="PS50075">
    <property type="entry name" value="CARRIER"/>
    <property type="match status" value="1"/>
</dbReference>
<keyword evidence="4" id="KW-1185">Reference proteome</keyword>
<evidence type="ECO:0000256" key="1">
    <source>
        <dbReference type="SAM" id="MobiDB-lite"/>
    </source>
</evidence>
<dbReference type="Proteomes" id="UP001596509">
    <property type="component" value="Unassembled WGS sequence"/>
</dbReference>
<comment type="caution">
    <text evidence="3">The sequence shown here is derived from an EMBL/GenBank/DDBJ whole genome shotgun (WGS) entry which is preliminary data.</text>
</comment>
<accession>A0ABW2MPL5</accession>
<dbReference type="InterPro" id="IPR009081">
    <property type="entry name" value="PP-bd_ACP"/>
</dbReference>
<name>A0ABW2MPL5_9ACTN</name>
<feature type="region of interest" description="Disordered" evidence="1">
    <location>
        <begin position="1"/>
        <end position="25"/>
    </location>
</feature>
<evidence type="ECO:0000313" key="3">
    <source>
        <dbReference type="EMBL" id="MFC7355530.1"/>
    </source>
</evidence>
<feature type="domain" description="Carrier" evidence="2">
    <location>
        <begin position="23"/>
        <end position="101"/>
    </location>
</feature>
<dbReference type="Gene3D" id="1.10.1200.10">
    <property type="entry name" value="ACP-like"/>
    <property type="match status" value="1"/>
</dbReference>